<name>A0A845UU69_9GAMM</name>
<evidence type="ECO:0000256" key="2">
    <source>
        <dbReference type="ARBA" id="ARBA00022500"/>
    </source>
</evidence>
<sequence length="603" mass="65098">MKAASLKFKIILAVTVGIVVLAATNSFFQIREANRLLALEVEALADTANQEFSNLLSGELSRLSLAIESLLTDDQAVAAFAERDRATLAERHADLYQRMRNEYGIAQYQWHVPPATSFYRFHSPDNFDDDLSAFRATVIAANRDQRPIRGLEVGRGGPGVRIVYPVTHRGQHVGSVELGGSVNGLLQQLEENLGIFYAVGIDPAIFRNAGRFADGTEDLMRDGLQYYRFSSDQARTLLEQSEDLSGVSEFEDARIALSTIELRDYQDQVIGQIVVGSDVSALVSAQRGQMIASVLTSLLIMAIVLTVIVWITVRALRPLDEVIDITGRIARGDCSMTVQSDRHDEAGRVLQSVGVMTEQLRTTIGEIRTVSASVSDGSGELSQGAATLAQGSTEQASSVEEVSASIEQMSASIHQTSDNAAETERISLQTATSAEKGGEAVSRTVVAMREISEKIHIIDDIAYQTNLLALNAAIEAARAGEQGKGFAVVAGEVRKLAERSQVAAREIGEVASGSVELAEEAGKMINSILPEIRRTAELVQQISAASNEQDSGARQITDGLSQLNEVVQQNASSSEQMAAMAEALSAHAEQLKRAISFFSIDRK</sequence>
<dbReference type="InterPro" id="IPR029151">
    <property type="entry name" value="Sensor-like_sf"/>
</dbReference>
<dbReference type="PRINTS" id="PR00260">
    <property type="entry name" value="CHEMTRNSDUCR"/>
</dbReference>
<dbReference type="GO" id="GO:0007165">
    <property type="term" value="P:signal transduction"/>
    <property type="evidence" value="ECO:0007669"/>
    <property type="project" value="UniProtKB-KW"/>
</dbReference>
<dbReference type="PANTHER" id="PTHR43531:SF11">
    <property type="entry name" value="METHYL-ACCEPTING CHEMOTAXIS PROTEIN 3"/>
    <property type="match status" value="1"/>
</dbReference>
<dbReference type="PROSITE" id="PS50885">
    <property type="entry name" value="HAMP"/>
    <property type="match status" value="1"/>
</dbReference>
<evidence type="ECO:0000313" key="11">
    <source>
        <dbReference type="Proteomes" id="UP000484885"/>
    </source>
</evidence>
<dbReference type="PANTHER" id="PTHR43531">
    <property type="entry name" value="PROTEIN ICFG"/>
    <property type="match status" value="1"/>
</dbReference>
<dbReference type="Gene3D" id="1.10.287.950">
    <property type="entry name" value="Methyl-accepting chemotaxis protein"/>
    <property type="match status" value="1"/>
</dbReference>
<dbReference type="Pfam" id="PF14827">
    <property type="entry name" value="dCache_3"/>
    <property type="match status" value="1"/>
</dbReference>
<keyword evidence="3 5" id="KW-0807">Transducer</keyword>
<evidence type="ECO:0000256" key="1">
    <source>
        <dbReference type="ARBA" id="ARBA00004370"/>
    </source>
</evidence>
<dbReference type="SMART" id="SM00283">
    <property type="entry name" value="MA"/>
    <property type="match status" value="1"/>
</dbReference>
<protein>
    <submittedName>
        <fullName evidence="10">HAMP domain-containing protein</fullName>
    </submittedName>
</protein>
<evidence type="ECO:0000259" key="9">
    <source>
        <dbReference type="PROSITE" id="PS50885"/>
    </source>
</evidence>
<keyword evidence="7" id="KW-0472">Membrane</keyword>
<dbReference type="EMBL" id="JAAGSC010000039">
    <property type="protein sequence ID" value="NDY95373.1"/>
    <property type="molecule type" value="Genomic_DNA"/>
</dbReference>
<dbReference type="PROSITE" id="PS50111">
    <property type="entry name" value="CHEMOTAXIS_TRANSDUC_2"/>
    <property type="match status" value="1"/>
</dbReference>
<evidence type="ECO:0000313" key="10">
    <source>
        <dbReference type="EMBL" id="NDY95373.1"/>
    </source>
</evidence>
<comment type="subcellular location">
    <subcellularLocation>
        <location evidence="1">Membrane</location>
    </subcellularLocation>
</comment>
<dbReference type="RefSeq" id="WP_164210763.1">
    <property type="nucleotide sequence ID" value="NZ_JAAGSC010000039.1"/>
</dbReference>
<reference evidence="10 11" key="1">
    <citation type="submission" date="2020-02" db="EMBL/GenBank/DDBJ databases">
        <authorList>
            <person name="Zhang X.-Y."/>
        </authorList>
    </citation>
    <scope>NUCLEOTIDE SEQUENCE [LARGE SCALE GENOMIC DNA]</scope>
    <source>
        <strain evidence="10 11">C33</strain>
    </source>
</reference>
<evidence type="ECO:0000256" key="7">
    <source>
        <dbReference type="SAM" id="Phobius"/>
    </source>
</evidence>
<dbReference type="SUPFAM" id="SSF58104">
    <property type="entry name" value="Methyl-accepting chemotaxis protein (MCP) signaling domain"/>
    <property type="match status" value="1"/>
</dbReference>
<dbReference type="SUPFAM" id="SSF103190">
    <property type="entry name" value="Sensory domain-like"/>
    <property type="match status" value="1"/>
</dbReference>
<dbReference type="GO" id="GO:0006935">
    <property type="term" value="P:chemotaxis"/>
    <property type="evidence" value="ECO:0007669"/>
    <property type="project" value="UniProtKB-KW"/>
</dbReference>
<keyword evidence="7" id="KW-0812">Transmembrane</keyword>
<proteinExistence type="inferred from homology"/>
<dbReference type="InterPro" id="IPR029150">
    <property type="entry name" value="dCache_3"/>
</dbReference>
<evidence type="ECO:0000256" key="3">
    <source>
        <dbReference type="ARBA" id="ARBA00023224"/>
    </source>
</evidence>
<dbReference type="Pfam" id="PF00672">
    <property type="entry name" value="HAMP"/>
    <property type="match status" value="1"/>
</dbReference>
<feature type="compositionally biased region" description="Polar residues" evidence="6">
    <location>
        <begin position="374"/>
        <end position="393"/>
    </location>
</feature>
<dbReference type="Proteomes" id="UP000484885">
    <property type="component" value="Unassembled WGS sequence"/>
</dbReference>
<dbReference type="SMART" id="SM00304">
    <property type="entry name" value="HAMP"/>
    <property type="match status" value="2"/>
</dbReference>
<feature type="transmembrane region" description="Helical" evidence="7">
    <location>
        <begin position="290"/>
        <end position="313"/>
    </location>
</feature>
<dbReference type="InterPro" id="IPR003660">
    <property type="entry name" value="HAMP_dom"/>
</dbReference>
<comment type="similarity">
    <text evidence="4">Belongs to the methyl-accepting chemotaxis (MCP) protein family.</text>
</comment>
<feature type="region of interest" description="Disordered" evidence="6">
    <location>
        <begin position="374"/>
        <end position="394"/>
    </location>
</feature>
<dbReference type="CDD" id="cd06225">
    <property type="entry name" value="HAMP"/>
    <property type="match status" value="1"/>
</dbReference>
<evidence type="ECO:0000259" key="8">
    <source>
        <dbReference type="PROSITE" id="PS50111"/>
    </source>
</evidence>
<keyword evidence="11" id="KW-1185">Reference proteome</keyword>
<evidence type="ECO:0000256" key="6">
    <source>
        <dbReference type="SAM" id="MobiDB-lite"/>
    </source>
</evidence>
<dbReference type="AlphaFoldDB" id="A0A845UU69"/>
<accession>A0A845UU69</accession>
<dbReference type="GO" id="GO:0004888">
    <property type="term" value="F:transmembrane signaling receptor activity"/>
    <property type="evidence" value="ECO:0007669"/>
    <property type="project" value="InterPro"/>
</dbReference>
<comment type="caution">
    <text evidence="10">The sequence shown here is derived from an EMBL/GenBank/DDBJ whole genome shotgun (WGS) entry which is preliminary data.</text>
</comment>
<dbReference type="CDD" id="cd11386">
    <property type="entry name" value="MCP_signal"/>
    <property type="match status" value="1"/>
</dbReference>
<dbReference type="InterPro" id="IPR004090">
    <property type="entry name" value="Chemotax_Me-accpt_rcpt"/>
</dbReference>
<dbReference type="InterPro" id="IPR051310">
    <property type="entry name" value="MCP_chemotaxis"/>
</dbReference>
<organism evidence="10 11">
    <name type="scientific">Wenzhouxiangella limi</name>
    <dbReference type="NCBI Taxonomy" id="2707351"/>
    <lineage>
        <taxon>Bacteria</taxon>
        <taxon>Pseudomonadati</taxon>
        <taxon>Pseudomonadota</taxon>
        <taxon>Gammaproteobacteria</taxon>
        <taxon>Chromatiales</taxon>
        <taxon>Wenzhouxiangellaceae</taxon>
        <taxon>Wenzhouxiangella</taxon>
    </lineage>
</organism>
<dbReference type="Pfam" id="PF00015">
    <property type="entry name" value="MCPsignal"/>
    <property type="match status" value="1"/>
</dbReference>
<gene>
    <name evidence="10" type="ORF">G3I74_06510</name>
</gene>
<keyword evidence="7" id="KW-1133">Transmembrane helix</keyword>
<dbReference type="GO" id="GO:0005886">
    <property type="term" value="C:plasma membrane"/>
    <property type="evidence" value="ECO:0007669"/>
    <property type="project" value="TreeGrafter"/>
</dbReference>
<dbReference type="InterPro" id="IPR004089">
    <property type="entry name" value="MCPsignal_dom"/>
</dbReference>
<evidence type="ECO:0000256" key="4">
    <source>
        <dbReference type="ARBA" id="ARBA00029447"/>
    </source>
</evidence>
<feature type="domain" description="Methyl-accepting transducer" evidence="8">
    <location>
        <begin position="370"/>
        <end position="585"/>
    </location>
</feature>
<dbReference type="FunFam" id="1.10.287.950:FF:000001">
    <property type="entry name" value="Methyl-accepting chemotaxis sensory transducer"/>
    <property type="match status" value="1"/>
</dbReference>
<feature type="domain" description="HAMP" evidence="9">
    <location>
        <begin position="313"/>
        <end position="365"/>
    </location>
</feature>
<keyword evidence="2" id="KW-0145">Chemotaxis</keyword>
<evidence type="ECO:0000256" key="5">
    <source>
        <dbReference type="PROSITE-ProRule" id="PRU00284"/>
    </source>
</evidence>